<evidence type="ECO:0000259" key="6">
    <source>
        <dbReference type="Pfam" id="PF07980"/>
    </source>
</evidence>
<evidence type="ECO:0000256" key="2">
    <source>
        <dbReference type="ARBA" id="ARBA00006275"/>
    </source>
</evidence>
<dbReference type="Pfam" id="PF07980">
    <property type="entry name" value="SusD_RagB"/>
    <property type="match status" value="1"/>
</dbReference>
<reference evidence="8 9" key="1">
    <citation type="journal article" date="2013" name="Genome Announc.">
        <title>The Draft Genome Sequence of Sphingomonas paucimobilis Strain HER1398 (Proteobacteria), Host to the Giant PAU Phage, Indicates That It Is a Member of the Genus Sphingobacterium (Bacteroidetes).</title>
        <authorList>
            <person name="White R.A.III."/>
            <person name="Suttle C.A."/>
        </authorList>
    </citation>
    <scope>NUCLEOTIDE SEQUENCE [LARGE SCALE GENOMIC DNA]</scope>
    <source>
        <strain evidence="8 9">HER1398</strain>
    </source>
</reference>
<name>U2HPR4_9SPHI</name>
<dbReference type="STRING" id="1346330.M472_01600"/>
<comment type="similarity">
    <text evidence="2">Belongs to the SusD family.</text>
</comment>
<dbReference type="OrthoDB" id="653598at2"/>
<feature type="domain" description="RagB/SusD" evidence="6">
    <location>
        <begin position="325"/>
        <end position="433"/>
    </location>
</feature>
<evidence type="ECO:0000256" key="3">
    <source>
        <dbReference type="ARBA" id="ARBA00022729"/>
    </source>
</evidence>
<organism evidence="8 9">
    <name type="scientific">Sphingobacterium paucimobilis HER1398</name>
    <dbReference type="NCBI Taxonomy" id="1346330"/>
    <lineage>
        <taxon>Bacteria</taxon>
        <taxon>Pseudomonadati</taxon>
        <taxon>Bacteroidota</taxon>
        <taxon>Sphingobacteriia</taxon>
        <taxon>Sphingobacteriales</taxon>
        <taxon>Sphingobacteriaceae</taxon>
        <taxon>Sphingobacterium</taxon>
    </lineage>
</organism>
<dbReference type="InterPro" id="IPR033985">
    <property type="entry name" value="SusD-like_N"/>
</dbReference>
<dbReference type="RefSeq" id="WP_021072185.1">
    <property type="nucleotide sequence ID" value="NZ_ATDL01000022.1"/>
</dbReference>
<comment type="subcellular location">
    <subcellularLocation>
        <location evidence="1">Cell outer membrane</location>
    </subcellularLocation>
</comment>
<keyword evidence="4" id="KW-0472">Membrane</keyword>
<dbReference type="InterPro" id="IPR011990">
    <property type="entry name" value="TPR-like_helical_dom_sf"/>
</dbReference>
<dbReference type="PATRIC" id="fig|1346330.5.peg.4188"/>
<comment type="caution">
    <text evidence="8">The sequence shown here is derived from an EMBL/GenBank/DDBJ whole genome shotgun (WGS) entry which is preliminary data.</text>
</comment>
<sequence>MMKKLIIFFIVMGLMSCGDGFLDIKPSSSTVVPTTLDDFEQLMNYGNLVYAYPDMLDVLADDYYLEETYWLSRPTLIKNSYIWANDIYETIESDLANWERSYSQIFYSNVVLEGLEKITVTDGNKKQHNQVHGTALFLRAWALYNLAQLYAPAYNKPTANKDPGVPIPLLSDVNEKVQRNSVEEVYARLLNDLKDAAPLVQSEVDFGRPSQAAVYALWARVLLAMGNYEEALIKSTSSINAHDGLVDLNTGSLDYKKTLYMGLDGNGPFIHSNNQNIQIKSDLVITFELSDLRQSFFKLNTNGNTYYISPYKLGNYFFRGLDSDEQYLIKAECEVRLGDKDQAIATLNHLLKHVHSSYVDKVAGTKEEALSIILQERRKQLIFRGLRWSDLKRYNRDGANITLTRTLGEKTYTLSPNSPKWLFPIPVNEIKSSGIPQNLRK</sequence>
<evidence type="ECO:0000256" key="4">
    <source>
        <dbReference type="ARBA" id="ARBA00023136"/>
    </source>
</evidence>
<dbReference type="EMBL" id="ATDL01000022">
    <property type="protein sequence ID" value="ERJ57452.1"/>
    <property type="molecule type" value="Genomic_DNA"/>
</dbReference>
<dbReference type="Pfam" id="PF14322">
    <property type="entry name" value="SusD-like_3"/>
    <property type="match status" value="1"/>
</dbReference>
<dbReference type="AlphaFoldDB" id="U2HPR4"/>
<evidence type="ECO:0000256" key="1">
    <source>
        <dbReference type="ARBA" id="ARBA00004442"/>
    </source>
</evidence>
<evidence type="ECO:0000259" key="7">
    <source>
        <dbReference type="Pfam" id="PF14322"/>
    </source>
</evidence>
<evidence type="ECO:0000256" key="5">
    <source>
        <dbReference type="ARBA" id="ARBA00023237"/>
    </source>
</evidence>
<evidence type="ECO:0008006" key="10">
    <source>
        <dbReference type="Google" id="ProtNLM"/>
    </source>
</evidence>
<protein>
    <recommendedName>
        <fullName evidence="10">SusD-like N-terminal domain-containing protein</fullName>
    </recommendedName>
</protein>
<keyword evidence="9" id="KW-1185">Reference proteome</keyword>
<dbReference type="GO" id="GO:0009279">
    <property type="term" value="C:cell outer membrane"/>
    <property type="evidence" value="ECO:0007669"/>
    <property type="project" value="UniProtKB-SubCell"/>
</dbReference>
<evidence type="ECO:0000313" key="9">
    <source>
        <dbReference type="Proteomes" id="UP000016584"/>
    </source>
</evidence>
<dbReference type="Gene3D" id="1.25.40.390">
    <property type="match status" value="2"/>
</dbReference>
<feature type="domain" description="SusD-like N-terminal" evidence="7">
    <location>
        <begin position="21"/>
        <end position="223"/>
    </location>
</feature>
<proteinExistence type="inferred from homology"/>
<dbReference type="InterPro" id="IPR012944">
    <property type="entry name" value="SusD_RagB_dom"/>
</dbReference>
<dbReference type="Proteomes" id="UP000016584">
    <property type="component" value="Unassembled WGS sequence"/>
</dbReference>
<dbReference type="eggNOG" id="COG1834">
    <property type="taxonomic scope" value="Bacteria"/>
</dbReference>
<accession>U2HPR4</accession>
<keyword evidence="3" id="KW-0732">Signal</keyword>
<dbReference type="PROSITE" id="PS51257">
    <property type="entry name" value="PROKAR_LIPOPROTEIN"/>
    <property type="match status" value="1"/>
</dbReference>
<gene>
    <name evidence="8" type="ORF">M472_01600</name>
</gene>
<keyword evidence="5" id="KW-0998">Cell outer membrane</keyword>
<evidence type="ECO:0000313" key="8">
    <source>
        <dbReference type="EMBL" id="ERJ57452.1"/>
    </source>
</evidence>
<dbReference type="SUPFAM" id="SSF48452">
    <property type="entry name" value="TPR-like"/>
    <property type="match status" value="1"/>
</dbReference>